<keyword evidence="3 8" id="KW-0575">Peroxidase</keyword>
<evidence type="ECO:0000256" key="8">
    <source>
        <dbReference type="RuleBase" id="RU363051"/>
    </source>
</evidence>
<evidence type="ECO:0000256" key="7">
    <source>
        <dbReference type="ARBA" id="ARBA00023004"/>
    </source>
</evidence>
<dbReference type="GO" id="GO:0000302">
    <property type="term" value="P:response to reactive oxygen species"/>
    <property type="evidence" value="ECO:0007669"/>
    <property type="project" value="TreeGrafter"/>
</dbReference>
<evidence type="ECO:0000259" key="9">
    <source>
        <dbReference type="PROSITE" id="PS50873"/>
    </source>
</evidence>
<dbReference type="GO" id="GO:0020037">
    <property type="term" value="F:heme binding"/>
    <property type="evidence" value="ECO:0007669"/>
    <property type="project" value="UniProtKB-UniRule"/>
</dbReference>
<dbReference type="EMBL" id="JARIHO010000022">
    <property type="protein sequence ID" value="KAJ7344022.1"/>
    <property type="molecule type" value="Genomic_DNA"/>
</dbReference>
<dbReference type="InterPro" id="IPR002016">
    <property type="entry name" value="Haem_peroxidase"/>
</dbReference>
<evidence type="ECO:0000313" key="11">
    <source>
        <dbReference type="Proteomes" id="UP001218218"/>
    </source>
</evidence>
<feature type="domain" description="Plant heme peroxidase family profile" evidence="9">
    <location>
        <begin position="45"/>
        <end position="331"/>
    </location>
</feature>
<sequence>MPQLTLFTITVLLTTAAHAYIWPSPQLDALESLRFDTDRHQLAPFVQPCTFFIFEVAGKSGRSNAADWIRTAYHDMATHNNVDGTGGMDASIRFPEEQARAENVADGFNNTLRIVGPAANRYVSLADVLALAAITAIENCGGPSIPFRGGRIDAAAPNAPGVPQPQEDLATHTATFKRQGFSKTEMIGLVACGHTFGGVAHAPFPDIVPDLNDTSNTQSVAHFDGTPVAFDNSVASQYIANTTRNPLVVGTNATTNSDARIFGSDGGKVMRGFASSPALFASTCASLFARMLDTVPSGVVLSEVLSPLPAKPDALQLTLDGDKLLFAGEVRFWNTPDSSSRTVLLLGTDHSNHTFNATLVSAGTASSSSAGAGQTITNAWYSFDDPGVVLDAAAGVTRISFSVYENGEDAKKKTKGKVFDQGGRGFAVQDAVVFSKTSCLTKPNAQPVEGRLDVGVRTGAKVTRVFLEEEVKDSVGRITVVETDFPRPAPAAGNSTSKAYTIWSLPTTQSSAKHTVGAEIDGVKVSTGRVVVLTNLPACA</sequence>
<organism evidence="10 11">
    <name type="scientific">Mycena albidolilacea</name>
    <dbReference type="NCBI Taxonomy" id="1033008"/>
    <lineage>
        <taxon>Eukaryota</taxon>
        <taxon>Fungi</taxon>
        <taxon>Dikarya</taxon>
        <taxon>Basidiomycota</taxon>
        <taxon>Agaricomycotina</taxon>
        <taxon>Agaricomycetes</taxon>
        <taxon>Agaricomycetidae</taxon>
        <taxon>Agaricales</taxon>
        <taxon>Marasmiineae</taxon>
        <taxon>Mycenaceae</taxon>
        <taxon>Mycena</taxon>
    </lineage>
</organism>
<dbReference type="PANTHER" id="PTHR31356:SF53">
    <property type="entry name" value="HEME PEROXIDASE"/>
    <property type="match status" value="1"/>
</dbReference>
<keyword evidence="8" id="KW-0732">Signal</keyword>
<evidence type="ECO:0000256" key="4">
    <source>
        <dbReference type="ARBA" id="ARBA00022617"/>
    </source>
</evidence>
<dbReference type="InterPro" id="IPR044831">
    <property type="entry name" value="Ccp1-like"/>
</dbReference>
<dbReference type="GO" id="GO:0042744">
    <property type="term" value="P:hydrogen peroxide catabolic process"/>
    <property type="evidence" value="ECO:0007669"/>
    <property type="project" value="TreeGrafter"/>
</dbReference>
<dbReference type="InterPro" id="IPR010255">
    <property type="entry name" value="Haem_peroxidase_sf"/>
</dbReference>
<dbReference type="GO" id="GO:0046872">
    <property type="term" value="F:metal ion binding"/>
    <property type="evidence" value="ECO:0007669"/>
    <property type="project" value="UniProtKB-UniRule"/>
</dbReference>
<dbReference type="Gene3D" id="1.10.520.10">
    <property type="match status" value="1"/>
</dbReference>
<gene>
    <name evidence="10" type="ORF">DFH08DRAFT_871629</name>
</gene>
<keyword evidence="11" id="KW-1185">Reference proteome</keyword>
<keyword evidence="7" id="KW-0408">Iron</keyword>
<feature type="chain" id="PRO_5041776834" description="Peroxidase" evidence="8">
    <location>
        <begin position="20"/>
        <end position="540"/>
    </location>
</feature>
<comment type="function">
    <text evidence="1">Destroys radicals which are normally produced within the cells and which are toxic to biological systems.</text>
</comment>
<dbReference type="InterPro" id="IPR002207">
    <property type="entry name" value="Peroxidase_I"/>
</dbReference>
<protein>
    <recommendedName>
        <fullName evidence="8">Peroxidase</fullName>
        <ecNumber evidence="8">1.11.1.-</ecNumber>
    </recommendedName>
</protein>
<dbReference type="EC" id="1.11.1.-" evidence="8"/>
<dbReference type="Proteomes" id="UP001218218">
    <property type="component" value="Unassembled WGS sequence"/>
</dbReference>
<feature type="signal peptide" evidence="8">
    <location>
        <begin position="1"/>
        <end position="19"/>
    </location>
</feature>
<dbReference type="SUPFAM" id="SSF48113">
    <property type="entry name" value="Heme-dependent peroxidases"/>
    <property type="match status" value="1"/>
</dbReference>
<proteinExistence type="inferred from homology"/>
<dbReference type="PRINTS" id="PR00459">
    <property type="entry name" value="ASPEROXIDASE"/>
</dbReference>
<comment type="similarity">
    <text evidence="2">Belongs to the peroxidase family. Cytochrome c peroxidase subfamily.</text>
</comment>
<dbReference type="PRINTS" id="PR00458">
    <property type="entry name" value="PEROXIDASE"/>
</dbReference>
<evidence type="ECO:0000256" key="3">
    <source>
        <dbReference type="ARBA" id="ARBA00022559"/>
    </source>
</evidence>
<dbReference type="GO" id="GO:0034599">
    <property type="term" value="P:cellular response to oxidative stress"/>
    <property type="evidence" value="ECO:0007669"/>
    <property type="project" value="InterPro"/>
</dbReference>
<reference evidence="10" key="1">
    <citation type="submission" date="2023-03" db="EMBL/GenBank/DDBJ databases">
        <title>Massive genome expansion in bonnet fungi (Mycena s.s.) driven by repeated elements and novel gene families across ecological guilds.</title>
        <authorList>
            <consortium name="Lawrence Berkeley National Laboratory"/>
            <person name="Harder C.B."/>
            <person name="Miyauchi S."/>
            <person name="Viragh M."/>
            <person name="Kuo A."/>
            <person name="Thoen E."/>
            <person name="Andreopoulos B."/>
            <person name="Lu D."/>
            <person name="Skrede I."/>
            <person name="Drula E."/>
            <person name="Henrissat B."/>
            <person name="Morin E."/>
            <person name="Kohler A."/>
            <person name="Barry K."/>
            <person name="LaButti K."/>
            <person name="Morin E."/>
            <person name="Salamov A."/>
            <person name="Lipzen A."/>
            <person name="Mereny Z."/>
            <person name="Hegedus B."/>
            <person name="Baldrian P."/>
            <person name="Stursova M."/>
            <person name="Weitz H."/>
            <person name="Taylor A."/>
            <person name="Grigoriev I.V."/>
            <person name="Nagy L.G."/>
            <person name="Martin F."/>
            <person name="Kauserud H."/>
        </authorList>
    </citation>
    <scope>NUCLEOTIDE SEQUENCE</scope>
    <source>
        <strain evidence="10">CBHHK002</strain>
    </source>
</reference>
<dbReference type="AlphaFoldDB" id="A0AAD6ZYN6"/>
<comment type="caution">
    <text evidence="10">The sequence shown here is derived from an EMBL/GenBank/DDBJ whole genome shotgun (WGS) entry which is preliminary data.</text>
</comment>
<dbReference type="Gene3D" id="1.10.420.10">
    <property type="entry name" value="Peroxidase, domain 2"/>
    <property type="match status" value="1"/>
</dbReference>
<dbReference type="PANTHER" id="PTHR31356">
    <property type="entry name" value="THYLAKOID LUMENAL 29 KDA PROTEIN, CHLOROPLASTIC-RELATED"/>
    <property type="match status" value="1"/>
</dbReference>
<name>A0AAD6ZYN6_9AGAR</name>
<keyword evidence="5" id="KW-0479">Metal-binding</keyword>
<accession>A0AAD6ZYN6</accession>
<evidence type="ECO:0000256" key="2">
    <source>
        <dbReference type="ARBA" id="ARBA00005997"/>
    </source>
</evidence>
<dbReference type="PROSITE" id="PS50873">
    <property type="entry name" value="PEROXIDASE_4"/>
    <property type="match status" value="1"/>
</dbReference>
<evidence type="ECO:0000313" key="10">
    <source>
        <dbReference type="EMBL" id="KAJ7344022.1"/>
    </source>
</evidence>
<dbReference type="GO" id="GO:0004601">
    <property type="term" value="F:peroxidase activity"/>
    <property type="evidence" value="ECO:0007669"/>
    <property type="project" value="UniProtKB-KW"/>
</dbReference>
<dbReference type="Pfam" id="PF00141">
    <property type="entry name" value="peroxidase"/>
    <property type="match status" value="1"/>
</dbReference>
<keyword evidence="6 8" id="KW-0560">Oxidoreductase</keyword>
<evidence type="ECO:0000256" key="6">
    <source>
        <dbReference type="ARBA" id="ARBA00023002"/>
    </source>
</evidence>
<evidence type="ECO:0000256" key="1">
    <source>
        <dbReference type="ARBA" id="ARBA00003917"/>
    </source>
</evidence>
<evidence type="ECO:0000256" key="5">
    <source>
        <dbReference type="ARBA" id="ARBA00022723"/>
    </source>
</evidence>
<keyword evidence="4" id="KW-0349">Heme</keyword>